<feature type="domain" description="Pel9A-like right handed beta-helix region" evidence="9">
    <location>
        <begin position="139"/>
        <end position="301"/>
    </location>
</feature>
<dbReference type="Pfam" id="PF14592">
    <property type="entry name" value="Chondroitinas_B"/>
    <property type="match status" value="1"/>
</dbReference>
<evidence type="ECO:0000256" key="3">
    <source>
        <dbReference type="ARBA" id="ARBA00022525"/>
    </source>
</evidence>
<evidence type="ECO:0000313" key="11">
    <source>
        <dbReference type="Proteomes" id="UP000308760"/>
    </source>
</evidence>
<sequence length="385" mass="39805">MSVTRMKPRKRGRYLFGAAAIAIAGAAGLGVQYGLNPNEAAASQEVVVGSTAELEAAIEDAAAGTTISVKGGTYKPTSSLHSEASGTASAPITLQPYGNGEVIVDGSGLPEESWLLAIHGSYWHVSDMTFENSTAHGVVVTSSTGGVFKNLTTANNGDTGFNLRGDDTVNNLVENLDSYGNYDAAANGENADGIAVKFGTGSGNVIRGARLFENSDDGLDFWSFAGAVRVEDSWAWSNGENVWDDSNFQGDGNGFKLGGDDEAVPHKIINNAAWDNVANGFTENSNTGQMQIYRNTAYDNGGSGFWFQTGTARLARNLSAEGGSADVLGSRTVSAANTWDGVSSPALASTDGSEAYTERGSDGSLPAVDLLVTGSSAIGATMGYL</sequence>
<keyword evidence="4" id="KW-0479">Metal-binding</keyword>
<dbReference type="GO" id="GO:0046872">
    <property type="term" value="F:metal ion binding"/>
    <property type="evidence" value="ECO:0007669"/>
    <property type="project" value="UniProtKB-KW"/>
</dbReference>
<dbReference type="RefSeq" id="WP_136534585.1">
    <property type="nucleotide sequence ID" value="NZ_STGY01000042.1"/>
</dbReference>
<reference evidence="10 11" key="2">
    <citation type="submission" date="2019-05" db="EMBL/GenBank/DDBJ databases">
        <title>Glycomyces buryatensis sp. nov.</title>
        <authorList>
            <person name="Nikitina E."/>
        </authorList>
    </citation>
    <scope>NUCLEOTIDE SEQUENCE [LARGE SCALE GENOMIC DNA]</scope>
    <source>
        <strain evidence="10 11">18</strain>
    </source>
</reference>
<evidence type="ECO:0000256" key="2">
    <source>
        <dbReference type="ARBA" id="ARBA00004613"/>
    </source>
</evidence>
<dbReference type="Gene3D" id="2.160.20.10">
    <property type="entry name" value="Single-stranded right-handed beta-helix, Pectin lyase-like"/>
    <property type="match status" value="1"/>
</dbReference>
<comment type="cofactor">
    <cofactor evidence="1">
        <name>Ca(2+)</name>
        <dbReference type="ChEBI" id="CHEBI:29108"/>
    </cofactor>
</comment>
<dbReference type="EMBL" id="STGY01000042">
    <property type="protein sequence ID" value="THV41622.1"/>
    <property type="molecule type" value="Genomic_DNA"/>
</dbReference>
<evidence type="ECO:0000313" key="10">
    <source>
        <dbReference type="EMBL" id="THV41622.1"/>
    </source>
</evidence>
<keyword evidence="11" id="KW-1185">Reference proteome</keyword>
<dbReference type="Pfam" id="PF22842">
    <property type="entry name" value="Pel9A-like_beta_helix"/>
    <property type="match status" value="1"/>
</dbReference>
<keyword evidence="7 10" id="KW-0456">Lyase</keyword>
<dbReference type="InterPro" id="IPR011050">
    <property type="entry name" value="Pectin_lyase_fold/virulence"/>
</dbReference>
<reference evidence="11" key="1">
    <citation type="submission" date="2019-04" db="EMBL/GenBank/DDBJ databases">
        <title>Nocardioides xinjiangensis sp. nov.</title>
        <authorList>
            <person name="Liu S."/>
        </authorList>
    </citation>
    <scope>NUCLEOTIDE SEQUENCE [LARGE SCALE GENOMIC DNA]</scope>
    <source>
        <strain evidence="11">18</strain>
    </source>
</reference>
<organism evidence="10 11">
    <name type="scientific">Glycomyces buryatensis</name>
    <dbReference type="NCBI Taxonomy" id="2570927"/>
    <lineage>
        <taxon>Bacteria</taxon>
        <taxon>Bacillati</taxon>
        <taxon>Actinomycetota</taxon>
        <taxon>Actinomycetes</taxon>
        <taxon>Glycomycetales</taxon>
        <taxon>Glycomycetaceae</taxon>
        <taxon>Glycomyces</taxon>
    </lineage>
</organism>
<evidence type="ECO:0000256" key="1">
    <source>
        <dbReference type="ARBA" id="ARBA00001913"/>
    </source>
</evidence>
<keyword evidence="3" id="KW-0964">Secreted</keyword>
<dbReference type="InterPro" id="IPR012334">
    <property type="entry name" value="Pectin_lyas_fold"/>
</dbReference>
<dbReference type="SUPFAM" id="SSF51126">
    <property type="entry name" value="Pectin lyase-like"/>
    <property type="match status" value="1"/>
</dbReference>
<evidence type="ECO:0000256" key="5">
    <source>
        <dbReference type="ARBA" id="ARBA00022729"/>
    </source>
</evidence>
<dbReference type="InterPro" id="IPR006626">
    <property type="entry name" value="PbH1"/>
</dbReference>
<dbReference type="InterPro" id="IPR053868">
    <property type="entry name" value="Pel9A-like_beta_helix"/>
</dbReference>
<gene>
    <name evidence="10" type="ORF">FAB82_11015</name>
</gene>
<dbReference type="Proteomes" id="UP000308760">
    <property type="component" value="Unassembled WGS sequence"/>
</dbReference>
<comment type="similarity">
    <text evidence="8">Belongs to the polysaccharide lyase 9 family.</text>
</comment>
<keyword evidence="6" id="KW-0106">Calcium</keyword>
<protein>
    <submittedName>
        <fullName evidence="10">Pectate lyase</fullName>
    </submittedName>
</protein>
<dbReference type="InterPro" id="IPR052052">
    <property type="entry name" value="Polysaccharide_Lyase_9"/>
</dbReference>
<evidence type="ECO:0000256" key="4">
    <source>
        <dbReference type="ARBA" id="ARBA00022723"/>
    </source>
</evidence>
<evidence type="ECO:0000256" key="8">
    <source>
        <dbReference type="ARBA" id="ARBA00038263"/>
    </source>
</evidence>
<proteinExistence type="inferred from homology"/>
<keyword evidence="5" id="KW-0732">Signal</keyword>
<dbReference type="InterPro" id="IPR039513">
    <property type="entry name" value="PL-6"/>
</dbReference>
<accession>A0A4S8QET9</accession>
<dbReference type="GO" id="GO:0005576">
    <property type="term" value="C:extracellular region"/>
    <property type="evidence" value="ECO:0007669"/>
    <property type="project" value="UniProtKB-SubCell"/>
</dbReference>
<dbReference type="PANTHER" id="PTHR40088">
    <property type="entry name" value="PECTATE LYASE (EUROFUNG)"/>
    <property type="match status" value="1"/>
</dbReference>
<name>A0A4S8QET9_9ACTN</name>
<evidence type="ECO:0000259" key="9">
    <source>
        <dbReference type="Pfam" id="PF22842"/>
    </source>
</evidence>
<dbReference type="AlphaFoldDB" id="A0A4S8QET9"/>
<evidence type="ECO:0000256" key="6">
    <source>
        <dbReference type="ARBA" id="ARBA00022837"/>
    </source>
</evidence>
<dbReference type="GO" id="GO:0016837">
    <property type="term" value="F:carbon-oxygen lyase activity, acting on polysaccharides"/>
    <property type="evidence" value="ECO:0007669"/>
    <property type="project" value="TreeGrafter"/>
</dbReference>
<dbReference type="OrthoDB" id="9762467at2"/>
<dbReference type="SMART" id="SM00710">
    <property type="entry name" value="PbH1"/>
    <property type="match status" value="5"/>
</dbReference>
<evidence type="ECO:0000256" key="7">
    <source>
        <dbReference type="ARBA" id="ARBA00023239"/>
    </source>
</evidence>
<dbReference type="PANTHER" id="PTHR40088:SF1">
    <property type="entry name" value="PECTATE LYASE PEL9"/>
    <property type="match status" value="1"/>
</dbReference>
<comment type="caution">
    <text evidence="10">The sequence shown here is derived from an EMBL/GenBank/DDBJ whole genome shotgun (WGS) entry which is preliminary data.</text>
</comment>
<comment type="subcellular location">
    <subcellularLocation>
        <location evidence="2">Secreted</location>
    </subcellularLocation>
</comment>